<comment type="caution">
    <text evidence="2">The sequence shown here is derived from an EMBL/GenBank/DDBJ whole genome shotgun (WGS) entry which is preliminary data.</text>
</comment>
<dbReference type="PRINTS" id="PR00081">
    <property type="entry name" value="GDHRDH"/>
</dbReference>
<evidence type="ECO:0000256" key="1">
    <source>
        <dbReference type="ARBA" id="ARBA00023002"/>
    </source>
</evidence>
<evidence type="ECO:0000313" key="3">
    <source>
        <dbReference type="Proteomes" id="UP001473302"/>
    </source>
</evidence>
<accession>A0ABP9YWR4</accession>
<name>A0ABP9YWR4_9FUNG</name>
<dbReference type="EMBL" id="BAABUK010000009">
    <property type="protein sequence ID" value="GAA5811300.1"/>
    <property type="molecule type" value="Genomic_DNA"/>
</dbReference>
<dbReference type="Proteomes" id="UP001473302">
    <property type="component" value="Unassembled WGS sequence"/>
</dbReference>
<gene>
    <name evidence="2" type="ORF">MFLAVUS_004733</name>
</gene>
<dbReference type="SUPFAM" id="SSF51735">
    <property type="entry name" value="NAD(P)-binding Rossmann-fold domains"/>
    <property type="match status" value="1"/>
</dbReference>
<evidence type="ECO:0008006" key="4">
    <source>
        <dbReference type="Google" id="ProtNLM"/>
    </source>
</evidence>
<reference evidence="2 3" key="1">
    <citation type="submission" date="2024-04" db="EMBL/GenBank/DDBJ databases">
        <title>genome sequences of Mucor flavus KT1a and Helicostylum pulchrum KT1b strains isolated from the surface of a dry-aged beef.</title>
        <authorList>
            <person name="Toyotome T."/>
            <person name="Hosono M."/>
            <person name="Torimaru M."/>
            <person name="Fukuda K."/>
            <person name="Mikami N."/>
        </authorList>
    </citation>
    <scope>NUCLEOTIDE SEQUENCE [LARGE SCALE GENOMIC DNA]</scope>
    <source>
        <strain evidence="2 3">KT1a</strain>
    </source>
</reference>
<evidence type="ECO:0000313" key="2">
    <source>
        <dbReference type="EMBL" id="GAA5811300.1"/>
    </source>
</evidence>
<keyword evidence="1" id="KW-0560">Oxidoreductase</keyword>
<dbReference type="Pfam" id="PF00106">
    <property type="entry name" value="adh_short"/>
    <property type="match status" value="1"/>
</dbReference>
<dbReference type="PANTHER" id="PTHR43157">
    <property type="entry name" value="PHOSPHATIDYLINOSITOL-GLYCAN BIOSYNTHESIS CLASS F PROTEIN-RELATED"/>
    <property type="match status" value="1"/>
</dbReference>
<dbReference type="InterPro" id="IPR036291">
    <property type="entry name" value="NAD(P)-bd_dom_sf"/>
</dbReference>
<keyword evidence="3" id="KW-1185">Reference proteome</keyword>
<proteinExistence type="predicted"/>
<dbReference type="PANTHER" id="PTHR43157:SF31">
    <property type="entry name" value="PHOSPHATIDYLINOSITOL-GLYCAN BIOSYNTHESIS CLASS F PROTEIN"/>
    <property type="match status" value="1"/>
</dbReference>
<protein>
    <recommendedName>
        <fullName evidence="4">NAD(P)-binding protein</fullName>
    </recommendedName>
</protein>
<dbReference type="InterPro" id="IPR002347">
    <property type="entry name" value="SDR_fam"/>
</dbReference>
<dbReference type="Gene3D" id="3.40.50.720">
    <property type="entry name" value="NAD(P)-binding Rossmann-like Domain"/>
    <property type="match status" value="1"/>
</dbReference>
<organism evidence="2 3">
    <name type="scientific">Mucor flavus</name>
    <dbReference type="NCBI Taxonomy" id="439312"/>
    <lineage>
        <taxon>Eukaryota</taxon>
        <taxon>Fungi</taxon>
        <taxon>Fungi incertae sedis</taxon>
        <taxon>Mucoromycota</taxon>
        <taxon>Mucoromycotina</taxon>
        <taxon>Mucoromycetes</taxon>
        <taxon>Mucorales</taxon>
        <taxon>Mucorineae</taxon>
        <taxon>Mucoraceae</taxon>
        <taxon>Mucor</taxon>
    </lineage>
</organism>
<sequence length="304" mass="33817">MSIILITGASNGLGRLTAKKCINLGHTVIITGRSQTSLDDAKKIILKDAPDSKSNLYELVMDLLDLASVKKAVETLETFNLPCIDVILHNAGGNQSSYGKVNDSVEQVVFMNAVAPLYLNQLLLPFIEKSQSPKKRIIFVGSSLHDGKNKGGDNSEAARIPDSVEIKDLVGGEGATEWDMMKYYKISKLAVMWDTYCLSDKMPKDIPVIAFCPGFVPTTELARKSSFMLKFMMKHILSRFSFAVSEDESTDDYIYYITSDEIKNGEHYQKRVATDASKDALDQAKQDAYWEFANTNINKIISKE</sequence>